<keyword evidence="5" id="KW-0206">Cytoskeleton</keyword>
<dbReference type="InterPro" id="IPR043197">
    <property type="entry name" value="Plakin"/>
</dbReference>
<dbReference type="FunFam" id="1.20.58.60:FF:000001">
    <property type="entry name" value="Microtubule-actin cross-linking factor 1"/>
    <property type="match status" value="3"/>
</dbReference>
<name>H3A190_LATCH</name>
<dbReference type="GO" id="GO:0008017">
    <property type="term" value="F:microtubule binding"/>
    <property type="evidence" value="ECO:0007669"/>
    <property type="project" value="InterPro"/>
</dbReference>
<dbReference type="InterPro" id="IPR002017">
    <property type="entry name" value="Spectrin_repeat"/>
</dbReference>
<evidence type="ECO:0000313" key="11">
    <source>
        <dbReference type="Proteomes" id="UP000008672"/>
    </source>
</evidence>
<dbReference type="PROSITE" id="PS51460">
    <property type="entry name" value="GAR"/>
    <property type="match status" value="1"/>
</dbReference>
<evidence type="ECO:0000256" key="3">
    <source>
        <dbReference type="ARBA" id="ARBA00022723"/>
    </source>
</evidence>
<dbReference type="EMBL" id="AFYH01117605">
    <property type="status" value="NOT_ANNOTATED_CDS"/>
    <property type="molecule type" value="Genomic_DNA"/>
</dbReference>
<evidence type="ECO:0000256" key="7">
    <source>
        <dbReference type="SAM" id="MobiDB-lite"/>
    </source>
</evidence>
<dbReference type="InterPro" id="IPR003108">
    <property type="entry name" value="GAR_dom"/>
</dbReference>
<feature type="domain" description="GAR" evidence="9">
    <location>
        <begin position="1267"/>
        <end position="1306"/>
    </location>
</feature>
<dbReference type="EMBL" id="AFYH01117599">
    <property type="status" value="NOT_ANNOTATED_CDS"/>
    <property type="molecule type" value="Genomic_DNA"/>
</dbReference>
<feature type="coiled-coil region" evidence="6">
    <location>
        <begin position="196"/>
        <end position="223"/>
    </location>
</feature>
<dbReference type="CDD" id="cd00051">
    <property type="entry name" value="EFh"/>
    <property type="match status" value="1"/>
</dbReference>
<dbReference type="PROSITE" id="PS50222">
    <property type="entry name" value="EF_HAND_2"/>
    <property type="match status" value="2"/>
</dbReference>
<dbReference type="CDD" id="cd00176">
    <property type="entry name" value="SPEC"/>
    <property type="match status" value="6"/>
</dbReference>
<dbReference type="InterPro" id="IPR018247">
    <property type="entry name" value="EF_Hand_1_Ca_BS"/>
</dbReference>
<dbReference type="SMART" id="SM00150">
    <property type="entry name" value="SPEC"/>
    <property type="match status" value="10"/>
</dbReference>
<dbReference type="GeneTree" id="ENSGT00940000166468"/>
<proteinExistence type="predicted"/>
<evidence type="ECO:0000256" key="2">
    <source>
        <dbReference type="ARBA" id="ARBA00022490"/>
    </source>
</evidence>
<dbReference type="EMBL" id="AFYH01117607">
    <property type="status" value="NOT_ANNOTATED_CDS"/>
    <property type="molecule type" value="Genomic_DNA"/>
</dbReference>
<evidence type="ECO:0008006" key="12">
    <source>
        <dbReference type="Google" id="ProtNLM"/>
    </source>
</evidence>
<keyword evidence="11" id="KW-1185">Reference proteome</keyword>
<feature type="domain" description="EF-hand" evidence="8">
    <location>
        <begin position="1191"/>
        <end position="1226"/>
    </location>
</feature>
<dbReference type="STRING" id="7897.ENSLACP00000003411"/>
<dbReference type="GO" id="GO:0005737">
    <property type="term" value="C:cytoplasm"/>
    <property type="evidence" value="ECO:0007669"/>
    <property type="project" value="TreeGrafter"/>
</dbReference>
<dbReference type="PROSITE" id="PS00018">
    <property type="entry name" value="EF_HAND_1"/>
    <property type="match status" value="2"/>
</dbReference>
<dbReference type="SUPFAM" id="SSF47473">
    <property type="entry name" value="EF-hand"/>
    <property type="match status" value="1"/>
</dbReference>
<dbReference type="EMBL" id="AFYH01117602">
    <property type="status" value="NOT_ANNOTATED_CDS"/>
    <property type="molecule type" value="Genomic_DNA"/>
</dbReference>
<dbReference type="InParanoid" id="H3A190"/>
<reference evidence="10" key="3">
    <citation type="submission" date="2025-09" db="UniProtKB">
        <authorList>
            <consortium name="Ensembl"/>
        </authorList>
    </citation>
    <scope>IDENTIFICATION</scope>
</reference>
<evidence type="ECO:0000256" key="4">
    <source>
        <dbReference type="ARBA" id="ARBA00022837"/>
    </source>
</evidence>
<dbReference type="Gene3D" id="3.30.920.20">
    <property type="entry name" value="Gas2-like domain"/>
    <property type="match status" value="1"/>
</dbReference>
<dbReference type="GO" id="GO:0005198">
    <property type="term" value="F:structural molecule activity"/>
    <property type="evidence" value="ECO:0007669"/>
    <property type="project" value="TreeGrafter"/>
</dbReference>
<dbReference type="GO" id="GO:0045104">
    <property type="term" value="P:intermediate filament cytoskeleton organization"/>
    <property type="evidence" value="ECO:0007669"/>
    <property type="project" value="InterPro"/>
</dbReference>
<feature type="coiled-coil region" evidence="6">
    <location>
        <begin position="302"/>
        <end position="332"/>
    </location>
</feature>
<dbReference type="SMART" id="SM00054">
    <property type="entry name" value="EFh"/>
    <property type="match status" value="2"/>
</dbReference>
<keyword evidence="3" id="KW-0479">Metal-binding</keyword>
<dbReference type="PANTHER" id="PTHR23169">
    <property type="entry name" value="ENVOPLAKIN"/>
    <property type="match status" value="1"/>
</dbReference>
<evidence type="ECO:0000259" key="9">
    <source>
        <dbReference type="PROSITE" id="PS51460"/>
    </source>
</evidence>
<dbReference type="InterPro" id="IPR011992">
    <property type="entry name" value="EF-hand-dom_pair"/>
</dbReference>
<dbReference type="InterPro" id="IPR036534">
    <property type="entry name" value="GAR_dom_sf"/>
</dbReference>
<gene>
    <name evidence="10" type="primary">MACF1B</name>
</gene>
<feature type="domain" description="EF-hand" evidence="8">
    <location>
        <begin position="1227"/>
        <end position="1262"/>
    </location>
</feature>
<dbReference type="SMART" id="SM00243">
    <property type="entry name" value="GAS2"/>
    <property type="match status" value="1"/>
</dbReference>
<dbReference type="EMBL" id="AFYH01117603">
    <property type="status" value="NOT_ANNOTATED_CDS"/>
    <property type="molecule type" value="Genomic_DNA"/>
</dbReference>
<protein>
    <recommendedName>
        <fullName evidence="12">Microtubule actin crosslinking factor 1</fullName>
    </recommendedName>
</protein>
<dbReference type="GO" id="GO:0042060">
    <property type="term" value="P:wound healing"/>
    <property type="evidence" value="ECO:0007669"/>
    <property type="project" value="TreeGrafter"/>
</dbReference>
<dbReference type="EMBL" id="AFYH01117600">
    <property type="status" value="NOT_ANNOTATED_CDS"/>
    <property type="molecule type" value="Genomic_DNA"/>
</dbReference>
<dbReference type="Pfam" id="PF00435">
    <property type="entry name" value="Spectrin"/>
    <property type="match status" value="6"/>
</dbReference>
<comment type="subcellular location">
    <subcellularLocation>
        <location evidence="1">Cytoplasm</location>
        <location evidence="1">Cytoskeleton</location>
    </subcellularLocation>
</comment>
<accession>H3A190</accession>
<dbReference type="InterPro" id="IPR002048">
    <property type="entry name" value="EF_hand_dom"/>
</dbReference>
<organism evidence="10 11">
    <name type="scientific">Latimeria chalumnae</name>
    <name type="common">Coelacanth</name>
    <dbReference type="NCBI Taxonomy" id="7897"/>
    <lineage>
        <taxon>Eukaryota</taxon>
        <taxon>Metazoa</taxon>
        <taxon>Chordata</taxon>
        <taxon>Craniata</taxon>
        <taxon>Vertebrata</taxon>
        <taxon>Euteleostomi</taxon>
        <taxon>Coelacanthiformes</taxon>
        <taxon>Coelacanthidae</taxon>
        <taxon>Latimeria</taxon>
    </lineage>
</organism>
<dbReference type="PANTHER" id="PTHR23169:SF33">
    <property type="entry name" value="MICROTUBULE-ACTIN CROSS-LINKING FACTOR 1, ISOFORMS 1_2_3_5"/>
    <property type="match status" value="1"/>
</dbReference>
<feature type="region of interest" description="Disordered" evidence="7">
    <location>
        <begin position="1093"/>
        <end position="1124"/>
    </location>
</feature>
<evidence type="ECO:0000259" key="8">
    <source>
        <dbReference type="PROSITE" id="PS50222"/>
    </source>
</evidence>
<dbReference type="Proteomes" id="UP000008672">
    <property type="component" value="Unassembled WGS sequence"/>
</dbReference>
<dbReference type="Pfam" id="PF02187">
    <property type="entry name" value="GAS2"/>
    <property type="match status" value="1"/>
</dbReference>
<sequence length="1306" mass="150526">SVSTRLMELSPGEGQDISAKCMSAEGQYNVIKEMVKEAAGVLEEAIPRYSQLTERMDLMFEQLEQLQDRFQNPSPIRGESARIREQIQDNRVTQGQLEKLGVALNTIRTQGAELIANTQAAGSDPPAKGIQDKVDSLTQQWKNLSDQSEERERWLTKLLALADRFWQDLADLSATLYDTQQIVMEGEPPAADTDSIRQTLSTMQNLREEIDSLQCDLDTLGILGMELMSACGDTDKPDVTKSMDELYCTWNNISKVWTERCTKLEETLESAVFHQDTMQRMLGWLDSAETRISDEFLVGVDLETVKQQLSDLKDFKRELYQQKVEVESLNHRTLSSLHKLCGETQREEIQGPLATFRERWDRLEGEIVNRQHQLESALLGLGQFQHTLDELFSWLAHTAKVLEAQRPISIDLQTCEIELAKHKVLQNDVTSHVRTVESVTQAGQDLLESSPGDNAESLESKLAELSERWEVVRSETMRRQLELENNLSQVQDVTMEMQDLLQWLEHVDLRLSSSKPVWGLPETAKEKLSIHLELCKEMDSKLYAYNDVRDTMHRLLANKDVPRGSNTEHSLNILEQKWECVHGKVQDRKAKLSEGVTIGTEFQSCAQELLRWMTQTEENLSALPPPSLLLDTASEQIQRHRLWLAEVNSYSEKLSAMEAMAIRLKDFSRKQDCTVIQNLLLTVRDRWATVSQHITERGRALEEAKKRAKQQITKFHHSRQGDAITTLIGNLCTHRGIAILYFDCKEFQKMVRSKRPMYEATLKSGRSLREKAQLPEDHQPLEDQLGELRDKWDTVCAKAMESIRQHKLEEALLFSGKFTDTLQALMDWLYRAEPQLSEEMPVGGDRDLVTNLIEKHKVFQKELGKRTGCIKTLKRSARDLARGTSADSQWLQEQMEELEARWETVCRLSVSKQARLEAALRQAEEFHSLVQSFLERLSESERTLKFGVVPEEEEALGEFQKLHQEFMKILDCQQMELECITSLGEEILSSCHPDSVIAIKSWVSITKTRFQEVMTWAGQQDERVQSALHMLAAEREDVDRLMDWMAAAEESLTLRDQEPLPDDMISTEELITQHMIFMEELTQKQPEVEKVTRSCKRKTTRENQATPTRRTSSKRRSVVKSQPAQQVPLTHLEAECPRLNQLLNRWQQLWFLALDRQCRLQGQLQGLRELEEFASFDFGVWRKRYMQWISHMKSRMLDVFRNIDRDQDGRISQQEFVENVLASKFPTNSLEMTAVANIFDINGDGFIDYYEFVSTLHPSRDPFKRSADADTIQDEVNRQVAQCNCPKQFQVEQVSSNRYRVSTCQE</sequence>
<keyword evidence="6" id="KW-0175">Coiled coil</keyword>
<reference evidence="11" key="1">
    <citation type="submission" date="2011-08" db="EMBL/GenBank/DDBJ databases">
        <title>The draft genome of Latimeria chalumnae.</title>
        <authorList>
            <person name="Di Palma F."/>
            <person name="Alfoldi J."/>
            <person name="Johnson J."/>
            <person name="Berlin A."/>
            <person name="Gnerre S."/>
            <person name="Jaffe D."/>
            <person name="MacCallum I."/>
            <person name="Young S."/>
            <person name="Walker B.J."/>
            <person name="Lander E."/>
            <person name="Lindblad-Toh K."/>
        </authorList>
    </citation>
    <scope>NUCLEOTIDE SEQUENCE [LARGE SCALE GENOMIC DNA]</scope>
    <source>
        <strain evidence="11">Wild caught</strain>
    </source>
</reference>
<dbReference type="Ensembl" id="ENSLACT00000003441.1">
    <property type="protein sequence ID" value="ENSLACP00000003411.1"/>
    <property type="gene ID" value="ENSLACG00000003045.1"/>
</dbReference>
<dbReference type="EMBL" id="AFYH01117608">
    <property type="status" value="NOT_ANNOTATED_CDS"/>
    <property type="molecule type" value="Genomic_DNA"/>
</dbReference>
<dbReference type="Pfam" id="PF13499">
    <property type="entry name" value="EF-hand_7"/>
    <property type="match status" value="1"/>
</dbReference>
<evidence type="ECO:0000256" key="6">
    <source>
        <dbReference type="SAM" id="Coils"/>
    </source>
</evidence>
<dbReference type="eggNOG" id="KOG0516">
    <property type="taxonomic scope" value="Eukaryota"/>
</dbReference>
<evidence type="ECO:0000313" key="10">
    <source>
        <dbReference type="Ensembl" id="ENSLACP00000003411.1"/>
    </source>
</evidence>
<dbReference type="EMBL" id="AFYH01117606">
    <property type="status" value="NOT_ANNOTATED_CDS"/>
    <property type="molecule type" value="Genomic_DNA"/>
</dbReference>
<dbReference type="Gene3D" id="1.20.58.60">
    <property type="match status" value="10"/>
</dbReference>
<keyword evidence="4" id="KW-0106">Calcium</keyword>
<keyword evidence="2" id="KW-0963">Cytoplasm</keyword>
<dbReference type="EMBL" id="AFYH01117601">
    <property type="status" value="NOT_ANNOTATED_CDS"/>
    <property type="molecule type" value="Genomic_DNA"/>
</dbReference>
<dbReference type="GO" id="GO:0005882">
    <property type="term" value="C:intermediate filament"/>
    <property type="evidence" value="ECO:0007669"/>
    <property type="project" value="TreeGrafter"/>
</dbReference>
<dbReference type="Gene3D" id="1.10.238.10">
    <property type="entry name" value="EF-hand"/>
    <property type="match status" value="1"/>
</dbReference>
<dbReference type="GO" id="GO:0005886">
    <property type="term" value="C:plasma membrane"/>
    <property type="evidence" value="ECO:0007669"/>
    <property type="project" value="UniProtKB-SubCell"/>
</dbReference>
<dbReference type="OMA" id="PDENFKM"/>
<dbReference type="InterPro" id="IPR018159">
    <property type="entry name" value="Spectrin/alpha-actinin"/>
</dbReference>
<evidence type="ECO:0000256" key="1">
    <source>
        <dbReference type="ARBA" id="ARBA00004245"/>
    </source>
</evidence>
<dbReference type="SUPFAM" id="SSF46966">
    <property type="entry name" value="Spectrin repeat"/>
    <property type="match status" value="7"/>
</dbReference>
<evidence type="ECO:0000256" key="5">
    <source>
        <dbReference type="ARBA" id="ARBA00023212"/>
    </source>
</evidence>
<reference evidence="10" key="2">
    <citation type="submission" date="2025-08" db="UniProtKB">
        <authorList>
            <consortium name="Ensembl"/>
        </authorList>
    </citation>
    <scope>IDENTIFICATION</scope>
</reference>
<dbReference type="GO" id="GO:0005509">
    <property type="term" value="F:calcium ion binding"/>
    <property type="evidence" value="ECO:0007669"/>
    <property type="project" value="InterPro"/>
</dbReference>
<dbReference type="EMBL" id="AFYH01117604">
    <property type="status" value="NOT_ANNOTATED_CDS"/>
    <property type="molecule type" value="Genomic_DNA"/>
</dbReference>